<keyword evidence="3" id="KW-1185">Reference proteome</keyword>
<dbReference type="EMBL" id="CADEAL010000602">
    <property type="protein sequence ID" value="CAB1422694.1"/>
    <property type="molecule type" value="Genomic_DNA"/>
</dbReference>
<sequence length="108" mass="11753">GDEALCPITAAQLGSDAQRPDATAAAAGAEEKKKEEEEVWSLLVNYNWDTELQGTRGVFYHRTVQSLIGVFSGMVSSGDDFSRLGFATEDRGDLGRHRPCSPDLSLDY</sequence>
<evidence type="ECO:0000256" key="1">
    <source>
        <dbReference type="SAM" id="MobiDB-lite"/>
    </source>
</evidence>
<reference evidence="2" key="1">
    <citation type="submission" date="2020-03" db="EMBL/GenBank/DDBJ databases">
        <authorList>
            <person name="Weist P."/>
        </authorList>
    </citation>
    <scope>NUCLEOTIDE SEQUENCE</scope>
</reference>
<dbReference type="Proteomes" id="UP001153269">
    <property type="component" value="Unassembled WGS sequence"/>
</dbReference>
<evidence type="ECO:0000313" key="2">
    <source>
        <dbReference type="EMBL" id="CAB1422694.1"/>
    </source>
</evidence>
<accession>A0A9N7U0R1</accession>
<organism evidence="2 3">
    <name type="scientific">Pleuronectes platessa</name>
    <name type="common">European plaice</name>
    <dbReference type="NCBI Taxonomy" id="8262"/>
    <lineage>
        <taxon>Eukaryota</taxon>
        <taxon>Metazoa</taxon>
        <taxon>Chordata</taxon>
        <taxon>Craniata</taxon>
        <taxon>Vertebrata</taxon>
        <taxon>Euteleostomi</taxon>
        <taxon>Actinopterygii</taxon>
        <taxon>Neopterygii</taxon>
        <taxon>Teleostei</taxon>
        <taxon>Neoteleostei</taxon>
        <taxon>Acanthomorphata</taxon>
        <taxon>Carangaria</taxon>
        <taxon>Pleuronectiformes</taxon>
        <taxon>Pleuronectoidei</taxon>
        <taxon>Pleuronectidae</taxon>
        <taxon>Pleuronectes</taxon>
    </lineage>
</organism>
<comment type="caution">
    <text evidence="2">The sequence shown here is derived from an EMBL/GenBank/DDBJ whole genome shotgun (WGS) entry which is preliminary data.</text>
</comment>
<evidence type="ECO:0000313" key="3">
    <source>
        <dbReference type="Proteomes" id="UP001153269"/>
    </source>
</evidence>
<proteinExistence type="predicted"/>
<gene>
    <name evidence="2" type="ORF">PLEPLA_LOCUS10612</name>
</gene>
<name>A0A9N7U0R1_PLEPL</name>
<feature type="non-terminal residue" evidence="2">
    <location>
        <position position="108"/>
    </location>
</feature>
<protein>
    <submittedName>
        <fullName evidence="2">Uncharacterized protein</fullName>
    </submittedName>
</protein>
<feature type="region of interest" description="Disordered" evidence="1">
    <location>
        <begin position="10"/>
        <end position="31"/>
    </location>
</feature>
<dbReference type="AlphaFoldDB" id="A0A9N7U0R1"/>